<dbReference type="OrthoDB" id="3370at2759"/>
<reference evidence="11 12" key="1">
    <citation type="journal article" date="2016" name="Mol. Biol. Evol.">
        <title>Comparative Genomics of Early-Diverging Mushroom-Forming Fungi Provides Insights into the Origins of Lignocellulose Decay Capabilities.</title>
        <authorList>
            <person name="Nagy L.G."/>
            <person name="Riley R."/>
            <person name="Tritt A."/>
            <person name="Adam C."/>
            <person name="Daum C."/>
            <person name="Floudas D."/>
            <person name="Sun H."/>
            <person name="Yadav J.S."/>
            <person name="Pangilinan J."/>
            <person name="Larsson K.H."/>
            <person name="Matsuura K."/>
            <person name="Barry K."/>
            <person name="Labutti K."/>
            <person name="Kuo R."/>
            <person name="Ohm R.A."/>
            <person name="Bhattacharya S.S."/>
            <person name="Shirouzu T."/>
            <person name="Yoshinaga Y."/>
            <person name="Martin F.M."/>
            <person name="Grigoriev I.V."/>
            <person name="Hibbett D.S."/>
        </authorList>
    </citation>
    <scope>NUCLEOTIDE SEQUENCE [LARGE SCALE GENOMIC DNA]</scope>
    <source>
        <strain evidence="11 12">HHB12029</strain>
    </source>
</reference>
<name>A0A165KPQ5_EXIGL</name>
<dbReference type="AlphaFoldDB" id="A0A165KPQ5"/>
<evidence type="ECO:0000256" key="2">
    <source>
        <dbReference type="ARBA" id="ARBA00022801"/>
    </source>
</evidence>
<dbReference type="SUPFAM" id="SSF52540">
    <property type="entry name" value="P-loop containing nucleoside triphosphate hydrolases"/>
    <property type="match status" value="1"/>
</dbReference>
<dbReference type="Pfam" id="PF00270">
    <property type="entry name" value="DEAD"/>
    <property type="match status" value="1"/>
</dbReference>
<evidence type="ECO:0000259" key="10">
    <source>
        <dbReference type="PROSITE" id="PS51194"/>
    </source>
</evidence>
<dbReference type="PROSITE" id="PS51194">
    <property type="entry name" value="HELICASE_CTER"/>
    <property type="match status" value="1"/>
</dbReference>
<dbReference type="PROSITE" id="PS51192">
    <property type="entry name" value="HELICASE_ATP_BIND_1"/>
    <property type="match status" value="1"/>
</dbReference>
<dbReference type="InParanoid" id="A0A165KPQ5"/>
<dbReference type="SMART" id="SM00490">
    <property type="entry name" value="HELICc"/>
    <property type="match status" value="1"/>
</dbReference>
<evidence type="ECO:0000256" key="3">
    <source>
        <dbReference type="ARBA" id="ARBA00022806"/>
    </source>
</evidence>
<dbReference type="Pfam" id="PF00271">
    <property type="entry name" value="Helicase_C"/>
    <property type="match status" value="1"/>
</dbReference>
<dbReference type="PROSITE" id="PS00039">
    <property type="entry name" value="DEAD_ATP_HELICASE"/>
    <property type="match status" value="1"/>
</dbReference>
<keyword evidence="5 7" id="KW-0694">RNA-binding</keyword>
<dbReference type="STRING" id="1314781.A0A165KPQ5"/>
<dbReference type="Proteomes" id="UP000077266">
    <property type="component" value="Unassembled WGS sequence"/>
</dbReference>
<gene>
    <name evidence="11" type="ORF">EXIGLDRAFT_732687</name>
</gene>
<keyword evidence="4 6" id="KW-0067">ATP-binding</keyword>
<dbReference type="InterPro" id="IPR000629">
    <property type="entry name" value="RNA-helicase_DEAD-box_CS"/>
</dbReference>
<evidence type="ECO:0000256" key="8">
    <source>
        <dbReference type="SAM" id="MobiDB-lite"/>
    </source>
</evidence>
<organism evidence="11 12">
    <name type="scientific">Exidia glandulosa HHB12029</name>
    <dbReference type="NCBI Taxonomy" id="1314781"/>
    <lineage>
        <taxon>Eukaryota</taxon>
        <taxon>Fungi</taxon>
        <taxon>Dikarya</taxon>
        <taxon>Basidiomycota</taxon>
        <taxon>Agaricomycotina</taxon>
        <taxon>Agaricomycetes</taxon>
        <taxon>Auriculariales</taxon>
        <taxon>Exidiaceae</taxon>
        <taxon>Exidia</taxon>
    </lineage>
</organism>
<proteinExistence type="inferred from homology"/>
<dbReference type="InterPro" id="IPR014001">
    <property type="entry name" value="Helicase_ATP-bd"/>
</dbReference>
<dbReference type="PANTHER" id="PTHR24031">
    <property type="entry name" value="RNA HELICASE"/>
    <property type="match status" value="1"/>
</dbReference>
<dbReference type="CDD" id="cd17956">
    <property type="entry name" value="DEADc_DDX51"/>
    <property type="match status" value="1"/>
</dbReference>
<evidence type="ECO:0000313" key="11">
    <source>
        <dbReference type="EMBL" id="KZV96663.1"/>
    </source>
</evidence>
<evidence type="ECO:0000313" key="12">
    <source>
        <dbReference type="Proteomes" id="UP000077266"/>
    </source>
</evidence>
<dbReference type="EC" id="3.6.4.13" evidence="7"/>
<comment type="similarity">
    <text evidence="6">Belongs to the DEAD box helicase family.</text>
</comment>
<evidence type="ECO:0000256" key="7">
    <source>
        <dbReference type="RuleBase" id="RU365068"/>
    </source>
</evidence>
<dbReference type="InterPro" id="IPR001650">
    <property type="entry name" value="Helicase_C-like"/>
</dbReference>
<protein>
    <recommendedName>
        <fullName evidence="7">ATP-dependent RNA helicase</fullName>
        <ecNumber evidence="7">3.6.4.13</ecNumber>
    </recommendedName>
</protein>
<dbReference type="FunCoup" id="A0A165KPQ5">
    <property type="interactions" value="855"/>
</dbReference>
<feature type="domain" description="Helicase ATP-binding" evidence="9">
    <location>
        <begin position="98"/>
        <end position="307"/>
    </location>
</feature>
<keyword evidence="1 6" id="KW-0547">Nucleotide-binding</keyword>
<keyword evidence="12" id="KW-1185">Reference proteome</keyword>
<dbReference type="Gene3D" id="3.40.50.300">
    <property type="entry name" value="P-loop containing nucleotide triphosphate hydrolases"/>
    <property type="match status" value="2"/>
</dbReference>
<evidence type="ECO:0000256" key="1">
    <source>
        <dbReference type="ARBA" id="ARBA00022741"/>
    </source>
</evidence>
<feature type="region of interest" description="Disordered" evidence="8">
    <location>
        <begin position="1"/>
        <end position="26"/>
    </location>
</feature>
<dbReference type="EMBL" id="KV425940">
    <property type="protein sequence ID" value="KZV96663.1"/>
    <property type="molecule type" value="Genomic_DNA"/>
</dbReference>
<feature type="domain" description="Helicase C-terminal" evidence="10">
    <location>
        <begin position="348"/>
        <end position="493"/>
    </location>
</feature>
<dbReference type="GO" id="GO:0003723">
    <property type="term" value="F:RNA binding"/>
    <property type="evidence" value="ECO:0007669"/>
    <property type="project" value="UniProtKB-UniRule"/>
</dbReference>
<accession>A0A165KPQ5</accession>
<dbReference type="InterPro" id="IPR011545">
    <property type="entry name" value="DEAD/DEAH_box_helicase_dom"/>
</dbReference>
<sequence>MADAKRSPSPLRALPAFPLPKQPAAPSAEALQRQGVDSALLGATRIDPRQTLDLDAPELAVVSGRTKKRLRDLGIRELFAVQTALVPHLLAPAHRALYLPYDPPRDVCASAPTGSGKTLAYVVPVVEMLATRVVTRLRALIVLPTRDLVTQVREVFDALAKGTGLKAASVTGASSFAHEQGQLVDSHGASKVDVVICTPGRLIDHLDGTPEFTLQHLRFLVIDEADRLLTQSFQDWLARVLSAIAPTSSASRRDVAPAFLPLEPRLHSGPGADPPPRSSCQKLLLSATLTRDPGRLAALGLNRPQYFVVASGTDQSAVVDEVVNAIPEALEEHMVVCEGTDKPLVLSWILRLLLDKEDRPQALVFCKSVEAATRLSVLLSSLLPSASIAAYSSDAPRALLESFRAHKVDVLVCSDLVSRGLDVPAVGAVLNYDAPVDARKYVHRVGRTARAGRGGVAWTTLEPQEARWFKGLVSGMGREGRVKKVRVGDKELASSRVAYEVCRFLPVLCRSSSVR</sequence>
<evidence type="ECO:0000256" key="4">
    <source>
        <dbReference type="ARBA" id="ARBA00022840"/>
    </source>
</evidence>
<keyword evidence="2 6" id="KW-0378">Hydrolase</keyword>
<evidence type="ECO:0000256" key="6">
    <source>
        <dbReference type="RuleBase" id="RU000492"/>
    </source>
</evidence>
<dbReference type="SMART" id="SM00487">
    <property type="entry name" value="DEXDc"/>
    <property type="match status" value="1"/>
</dbReference>
<evidence type="ECO:0000256" key="5">
    <source>
        <dbReference type="ARBA" id="ARBA00022884"/>
    </source>
</evidence>
<dbReference type="GO" id="GO:0005524">
    <property type="term" value="F:ATP binding"/>
    <property type="evidence" value="ECO:0007669"/>
    <property type="project" value="UniProtKB-UniRule"/>
</dbReference>
<comment type="domain">
    <text evidence="7">The Q motif is unique to and characteristic of the DEAD box family of RNA helicases and controls ATP binding and hydrolysis.</text>
</comment>
<evidence type="ECO:0000259" key="9">
    <source>
        <dbReference type="PROSITE" id="PS51192"/>
    </source>
</evidence>
<dbReference type="CDD" id="cd18787">
    <property type="entry name" value="SF2_C_DEAD"/>
    <property type="match status" value="1"/>
</dbReference>
<comment type="catalytic activity">
    <reaction evidence="7">
        <text>ATP + H2O = ADP + phosphate + H(+)</text>
        <dbReference type="Rhea" id="RHEA:13065"/>
        <dbReference type="ChEBI" id="CHEBI:15377"/>
        <dbReference type="ChEBI" id="CHEBI:15378"/>
        <dbReference type="ChEBI" id="CHEBI:30616"/>
        <dbReference type="ChEBI" id="CHEBI:43474"/>
        <dbReference type="ChEBI" id="CHEBI:456216"/>
        <dbReference type="EC" id="3.6.4.13"/>
    </reaction>
</comment>
<dbReference type="GO" id="GO:0003724">
    <property type="term" value="F:RNA helicase activity"/>
    <property type="evidence" value="ECO:0007669"/>
    <property type="project" value="UniProtKB-EC"/>
</dbReference>
<comment type="function">
    <text evidence="7">RNA helicase.</text>
</comment>
<dbReference type="InterPro" id="IPR027417">
    <property type="entry name" value="P-loop_NTPase"/>
</dbReference>
<keyword evidence="3 6" id="KW-0347">Helicase</keyword>
<dbReference type="GO" id="GO:0016787">
    <property type="term" value="F:hydrolase activity"/>
    <property type="evidence" value="ECO:0007669"/>
    <property type="project" value="UniProtKB-KW"/>
</dbReference>